<dbReference type="AlphaFoldDB" id="A0AAD9DYH7"/>
<name>A0AAD9DYH7_9TELE</name>
<keyword evidence="2" id="KW-1185">Reference proteome</keyword>
<accession>A0AAD9DYH7</accession>
<protein>
    <submittedName>
        <fullName evidence="1">Uncharacterized protein</fullName>
    </submittedName>
</protein>
<proteinExistence type="predicted"/>
<dbReference type="EMBL" id="JAROKS010000013">
    <property type="protein sequence ID" value="KAK1797659.1"/>
    <property type="molecule type" value="Genomic_DNA"/>
</dbReference>
<reference evidence="1" key="1">
    <citation type="submission" date="2023-03" db="EMBL/GenBank/DDBJ databases">
        <title>Electrophorus voltai genome.</title>
        <authorList>
            <person name="Bian C."/>
        </authorList>
    </citation>
    <scope>NUCLEOTIDE SEQUENCE</scope>
    <source>
        <strain evidence="1">CB-2022</strain>
        <tissue evidence="1">Muscle</tissue>
    </source>
</reference>
<comment type="caution">
    <text evidence="1">The sequence shown here is derived from an EMBL/GenBank/DDBJ whole genome shotgun (WGS) entry which is preliminary data.</text>
</comment>
<evidence type="ECO:0000313" key="1">
    <source>
        <dbReference type="EMBL" id="KAK1797659.1"/>
    </source>
</evidence>
<sequence>SWRNMEESQPGEVGGLVWCPSKDVLVQVHVGPVLVKGAPGLRWAACLELEKGLLWLIPTADPGFGYSPHFDVCVTLPASLRYSRNARKRLLGRLLLVGAEGGAGPRQWRGGGRLMTEAMPSGMTWWFGGTGEEGDRSLTLLAVTTSASDPEALEHNDYLNEAERTPDGDLSLRDLTGKHLAVTCMSHVNTLGYLKTGRPQPFFRTTESDDQVFRTRDKDSNHSTVNQLQQLIMQG</sequence>
<organism evidence="1 2">
    <name type="scientific">Electrophorus voltai</name>
    <dbReference type="NCBI Taxonomy" id="2609070"/>
    <lineage>
        <taxon>Eukaryota</taxon>
        <taxon>Metazoa</taxon>
        <taxon>Chordata</taxon>
        <taxon>Craniata</taxon>
        <taxon>Vertebrata</taxon>
        <taxon>Euteleostomi</taxon>
        <taxon>Actinopterygii</taxon>
        <taxon>Neopterygii</taxon>
        <taxon>Teleostei</taxon>
        <taxon>Ostariophysi</taxon>
        <taxon>Gymnotiformes</taxon>
        <taxon>Gymnotoidei</taxon>
        <taxon>Gymnotidae</taxon>
        <taxon>Electrophorus</taxon>
    </lineage>
</organism>
<dbReference type="Proteomes" id="UP001239994">
    <property type="component" value="Unassembled WGS sequence"/>
</dbReference>
<gene>
    <name evidence="1" type="ORF">P4O66_008028</name>
</gene>
<feature type="non-terminal residue" evidence="1">
    <location>
        <position position="1"/>
    </location>
</feature>
<evidence type="ECO:0000313" key="2">
    <source>
        <dbReference type="Proteomes" id="UP001239994"/>
    </source>
</evidence>